<dbReference type="Pfam" id="PF00534">
    <property type="entry name" value="Glycos_transf_1"/>
    <property type="match status" value="1"/>
</dbReference>
<evidence type="ECO:0000259" key="1">
    <source>
        <dbReference type="Pfam" id="PF00534"/>
    </source>
</evidence>
<keyword evidence="3" id="KW-0328">Glycosyltransferase</keyword>
<dbReference type="Gene3D" id="3.40.50.2000">
    <property type="entry name" value="Glycogen Phosphorylase B"/>
    <property type="match status" value="2"/>
</dbReference>
<dbReference type="PANTHER" id="PTHR12526:SF637">
    <property type="entry name" value="GLYCOSYLTRANSFERASE EPSF-RELATED"/>
    <property type="match status" value="1"/>
</dbReference>
<comment type="caution">
    <text evidence="3">The sequence shown here is derived from an EMBL/GenBank/DDBJ whole genome shotgun (WGS) entry which is preliminary data.</text>
</comment>
<dbReference type="AlphaFoldDB" id="A0A1J5STK3"/>
<accession>A0A1J5STK3</accession>
<feature type="domain" description="Glycosyltransferase subfamily 4-like N-terminal" evidence="2">
    <location>
        <begin position="22"/>
        <end position="193"/>
    </location>
</feature>
<dbReference type="CDD" id="cd03794">
    <property type="entry name" value="GT4_WbuB-like"/>
    <property type="match status" value="1"/>
</dbReference>
<dbReference type="Pfam" id="PF13579">
    <property type="entry name" value="Glyco_trans_4_4"/>
    <property type="match status" value="1"/>
</dbReference>
<dbReference type="GO" id="GO:0102710">
    <property type="term" value="F:D-inositol-3-phosphate glycosyltransferase activity"/>
    <property type="evidence" value="ECO:0007669"/>
    <property type="project" value="UniProtKB-EC"/>
</dbReference>
<dbReference type="InterPro" id="IPR001296">
    <property type="entry name" value="Glyco_trans_1"/>
</dbReference>
<dbReference type="SUPFAM" id="SSF53756">
    <property type="entry name" value="UDP-Glycosyltransferase/glycogen phosphorylase"/>
    <property type="match status" value="1"/>
</dbReference>
<sequence length="401" mass="44282">MRSYVFVNRVYWPEEPATAQLLGDLAEGLAARGHRVTVITSRPPGGQVPRTELRNGVRIVRLSCTRLGRFHVALRILDFALFHLLLQLRLLVELRRGTTLAVWSDPPLAGVAAWPVAALRSARLFHYAQDIYPEIAMRLSPHPLAARFLGLLRIPRDFAWRHSAGCVVLGSDMAALVRHRRLPADRIRILPNWAPRGLAEAKPGESAAFRASWGFGDELVVMYSGNIGRVHDLEPVLRLAERLRDADRIRFVFVGGGASRAPLEQEARRLRLENVRFLPAQPRAALASSLSAADIQLVTLKPGCESAVFPSKLYGVAAVGRPVLFIGPGNSEIAQLVAARRMGLVFERTELDSLADALRQLASDRVARAELARNAGRFHNESQGLERALNFWETVDVAAAP</sequence>
<evidence type="ECO:0000259" key="2">
    <source>
        <dbReference type="Pfam" id="PF13579"/>
    </source>
</evidence>
<keyword evidence="3" id="KW-0808">Transferase</keyword>
<name>A0A1J5STK3_9ZZZZ</name>
<evidence type="ECO:0000313" key="3">
    <source>
        <dbReference type="EMBL" id="OIR07349.1"/>
    </source>
</evidence>
<protein>
    <submittedName>
        <fullName evidence="3">D-inositol-3-phosphate glycosyltransferase</fullName>
        <ecNumber evidence="3">2.4.1.250</ecNumber>
    </submittedName>
</protein>
<organism evidence="3">
    <name type="scientific">mine drainage metagenome</name>
    <dbReference type="NCBI Taxonomy" id="410659"/>
    <lineage>
        <taxon>unclassified sequences</taxon>
        <taxon>metagenomes</taxon>
        <taxon>ecological metagenomes</taxon>
    </lineage>
</organism>
<feature type="domain" description="Glycosyl transferase family 1" evidence="1">
    <location>
        <begin position="209"/>
        <end position="375"/>
    </location>
</feature>
<reference evidence="3" key="1">
    <citation type="submission" date="2016-10" db="EMBL/GenBank/DDBJ databases">
        <title>Sequence of Gallionella enrichment culture.</title>
        <authorList>
            <person name="Poehlein A."/>
            <person name="Muehling M."/>
            <person name="Daniel R."/>
        </authorList>
    </citation>
    <scope>NUCLEOTIDE SEQUENCE</scope>
</reference>
<dbReference type="EMBL" id="MLJW01000038">
    <property type="protein sequence ID" value="OIR07349.1"/>
    <property type="molecule type" value="Genomic_DNA"/>
</dbReference>
<dbReference type="InterPro" id="IPR028098">
    <property type="entry name" value="Glyco_trans_4-like_N"/>
</dbReference>
<proteinExistence type="predicted"/>
<gene>
    <name evidence="3" type="primary">mshA_8</name>
    <name evidence="3" type="ORF">GALL_106050</name>
</gene>
<dbReference type="PANTHER" id="PTHR12526">
    <property type="entry name" value="GLYCOSYLTRANSFERASE"/>
    <property type="match status" value="1"/>
</dbReference>
<dbReference type="EC" id="2.4.1.250" evidence="3"/>